<keyword evidence="2" id="KW-1185">Reference proteome</keyword>
<accession>A0A3D9SG57</accession>
<dbReference type="EMBL" id="QTTT01000001">
    <property type="protein sequence ID" value="REE94898.1"/>
    <property type="molecule type" value="Genomic_DNA"/>
</dbReference>
<dbReference type="AlphaFoldDB" id="A0A3D9SG57"/>
<sequence length="241" mass="26035">MGGAAYEAAMAEYALIEDRLRDPAVLRHHRLARRLRREAAALEAMTAAEYDTRDRFDPYDVVLRVTAMGEGSDTRFAAAALVRAYVADARRRGWRVEHLTGEPEDGVPQADLAICGGEDGPGPWSVLKGETDVPREAVRVLVVPEPDPLSRPPGADGDWRVDPACTRMPHAPTAVRVTHLPTGLGAWGVSRGSPHRARDNAVRTVRALLFAGGRNDRTQGTKVIRPPVSGHVIMDSSGGDA</sequence>
<evidence type="ECO:0000313" key="2">
    <source>
        <dbReference type="Proteomes" id="UP000256661"/>
    </source>
</evidence>
<comment type="caution">
    <text evidence="1">The sequence shown here is derived from an EMBL/GenBank/DDBJ whole genome shotgun (WGS) entry which is preliminary data.</text>
</comment>
<dbReference type="Proteomes" id="UP000256661">
    <property type="component" value="Unassembled WGS sequence"/>
</dbReference>
<proteinExistence type="predicted"/>
<evidence type="ECO:0008006" key="3">
    <source>
        <dbReference type="Google" id="ProtNLM"/>
    </source>
</evidence>
<organism evidence="1 2">
    <name type="scientific">Thermomonospora umbrina</name>
    <dbReference type="NCBI Taxonomy" id="111806"/>
    <lineage>
        <taxon>Bacteria</taxon>
        <taxon>Bacillati</taxon>
        <taxon>Actinomycetota</taxon>
        <taxon>Actinomycetes</taxon>
        <taxon>Streptosporangiales</taxon>
        <taxon>Thermomonosporaceae</taxon>
        <taxon>Thermomonospora</taxon>
    </lineage>
</organism>
<dbReference type="SUPFAM" id="SSF75620">
    <property type="entry name" value="Release factor"/>
    <property type="match status" value="1"/>
</dbReference>
<name>A0A3D9SG57_9ACTN</name>
<dbReference type="InterPro" id="IPR045853">
    <property type="entry name" value="Pep_chain_release_fac_I_sf"/>
</dbReference>
<evidence type="ECO:0000313" key="1">
    <source>
        <dbReference type="EMBL" id="REE94898.1"/>
    </source>
</evidence>
<gene>
    <name evidence="1" type="ORF">DFJ69_0267</name>
</gene>
<dbReference type="RefSeq" id="WP_170177501.1">
    <property type="nucleotide sequence ID" value="NZ_QTTT01000001.1"/>
</dbReference>
<reference evidence="1 2" key="1">
    <citation type="submission" date="2018-08" db="EMBL/GenBank/DDBJ databases">
        <title>Sequencing the genomes of 1000 actinobacteria strains.</title>
        <authorList>
            <person name="Klenk H.-P."/>
        </authorList>
    </citation>
    <scope>NUCLEOTIDE SEQUENCE [LARGE SCALE GENOMIC DNA]</scope>
    <source>
        <strain evidence="1 2">DSM 43927</strain>
    </source>
</reference>
<protein>
    <recommendedName>
        <fullName evidence="3">Peptide chain release factor 1</fullName>
    </recommendedName>
</protein>